<evidence type="ECO:0000313" key="13">
    <source>
        <dbReference type="EMBL" id="RHG83645.1"/>
    </source>
</evidence>
<keyword evidence="3" id="KW-0813">Transport</keyword>
<feature type="domain" description="ABC transporter" evidence="9">
    <location>
        <begin position="3"/>
        <end position="236"/>
    </location>
</feature>
<dbReference type="EMBL" id="QRIA01000004">
    <property type="protein sequence ID" value="RHG21169.1"/>
    <property type="molecule type" value="Genomic_DNA"/>
</dbReference>
<evidence type="ECO:0000313" key="12">
    <source>
        <dbReference type="EMBL" id="RHG21169.1"/>
    </source>
</evidence>
<dbReference type="FunFam" id="3.40.50.300:FF:000224">
    <property type="entry name" value="Energy-coupling factor transporter ATP-binding protein EcfA"/>
    <property type="match status" value="1"/>
</dbReference>
<dbReference type="GO" id="GO:0043190">
    <property type="term" value="C:ATP-binding cassette (ABC) transporter complex"/>
    <property type="evidence" value="ECO:0007669"/>
    <property type="project" value="TreeGrafter"/>
</dbReference>
<gene>
    <name evidence="14" type="ORF">DW142_14595</name>
    <name evidence="13" type="ORF">DW243_09730</name>
    <name evidence="12" type="ORF">DW270_04970</name>
    <name evidence="11" type="ORF">G4958_07585</name>
    <name evidence="10" type="ORF">PNU63_12125</name>
</gene>
<comment type="caution">
    <text evidence="13">The sequence shown here is derived from an EMBL/GenBank/DDBJ whole genome shotgun (WGS) entry which is preliminary data.</text>
</comment>
<dbReference type="PROSITE" id="PS50893">
    <property type="entry name" value="ABC_TRANSPORTER_2"/>
    <property type="match status" value="1"/>
</dbReference>
<dbReference type="AlphaFoldDB" id="A0A414UV00"/>
<evidence type="ECO:0000313" key="15">
    <source>
        <dbReference type="Proteomes" id="UP000283981"/>
    </source>
</evidence>
<dbReference type="EMBL" id="QRLN01000029">
    <property type="protein sequence ID" value="RHJ07734.1"/>
    <property type="molecule type" value="Genomic_DNA"/>
</dbReference>
<reference evidence="11" key="3">
    <citation type="submission" date="2020-02" db="EMBL/GenBank/DDBJ databases">
        <authorList>
            <person name="Littmann E."/>
            <person name="Sorbara M."/>
        </authorList>
    </citation>
    <scope>NUCLEOTIDE SEQUENCE</scope>
    <source>
        <strain evidence="11">MSK.22.53</strain>
    </source>
</reference>
<dbReference type="InterPro" id="IPR003593">
    <property type="entry name" value="AAA+_ATPase"/>
</dbReference>
<dbReference type="PANTHER" id="PTHR43553">
    <property type="entry name" value="HEAVY METAL TRANSPORTER"/>
    <property type="match status" value="1"/>
</dbReference>
<sequence>MKIELKKMRYVYPTGEEALKGIDLTIEGTDPVAIIGQNGAGKTTIVKHFNGILRPASGDVFINGENIQNRSTAQWSREVGYVFQNPDDQLFLETVRKEFEFGPQQLGISKKEINERINWVADIVGLSEKLDTHPFDLTSTEKKFCTIGAVIMMDPKILIFDEPTCGQDVEGNSRLQRIIEELKSREKLCITISHDMKFVVRNFKRVIVMCKGKILLDGNAEDVFAQTELLKQSFVTPPPITRIAQGAGLKKTVFTTGAFIKIFEEERNC</sequence>
<dbReference type="Pfam" id="PF00005">
    <property type="entry name" value="ABC_tran"/>
    <property type="match status" value="1"/>
</dbReference>
<evidence type="ECO:0000256" key="3">
    <source>
        <dbReference type="ARBA" id="ARBA00022448"/>
    </source>
</evidence>
<evidence type="ECO:0000256" key="1">
    <source>
        <dbReference type="ARBA" id="ARBA00004202"/>
    </source>
</evidence>
<evidence type="ECO:0000256" key="6">
    <source>
        <dbReference type="ARBA" id="ARBA00022840"/>
    </source>
</evidence>
<name>A0A414UV00_MEDGN</name>
<dbReference type="EMBL" id="QRIS01000015">
    <property type="protein sequence ID" value="RHG83645.1"/>
    <property type="molecule type" value="Genomic_DNA"/>
</dbReference>
<dbReference type="InterPro" id="IPR003439">
    <property type="entry name" value="ABC_transporter-like_ATP-bd"/>
</dbReference>
<dbReference type="GeneID" id="57434112"/>
<evidence type="ECO:0000313" key="14">
    <source>
        <dbReference type="EMBL" id="RHJ07734.1"/>
    </source>
</evidence>
<evidence type="ECO:0000256" key="7">
    <source>
        <dbReference type="ARBA" id="ARBA00022967"/>
    </source>
</evidence>
<dbReference type="PANTHER" id="PTHR43553:SF21">
    <property type="entry name" value="ABC TRANSPORTER ATP-BINDING PROTEIN MA_1418-RELATED"/>
    <property type="match status" value="1"/>
</dbReference>
<dbReference type="InterPro" id="IPR015856">
    <property type="entry name" value="ABC_transpr_CbiO/EcfA_su"/>
</dbReference>
<evidence type="ECO:0000259" key="9">
    <source>
        <dbReference type="PROSITE" id="PS50893"/>
    </source>
</evidence>
<dbReference type="GO" id="GO:0042626">
    <property type="term" value="F:ATPase-coupled transmembrane transporter activity"/>
    <property type="evidence" value="ECO:0007669"/>
    <property type="project" value="TreeGrafter"/>
</dbReference>
<dbReference type="Proteomes" id="UP001211731">
    <property type="component" value="Unassembled WGS sequence"/>
</dbReference>
<dbReference type="EMBL" id="JAQMLR010000012">
    <property type="protein sequence ID" value="MDB8739506.1"/>
    <property type="molecule type" value="Genomic_DNA"/>
</dbReference>
<dbReference type="GO" id="GO:0016887">
    <property type="term" value="F:ATP hydrolysis activity"/>
    <property type="evidence" value="ECO:0007669"/>
    <property type="project" value="InterPro"/>
</dbReference>
<organism evidence="13 15">
    <name type="scientific">Mediterraneibacter gnavus</name>
    <name type="common">Ruminococcus gnavus</name>
    <dbReference type="NCBI Taxonomy" id="33038"/>
    <lineage>
        <taxon>Bacteria</taxon>
        <taxon>Bacillati</taxon>
        <taxon>Bacillota</taxon>
        <taxon>Clostridia</taxon>
        <taxon>Lachnospirales</taxon>
        <taxon>Lachnospiraceae</taxon>
        <taxon>Mediterraneibacter</taxon>
    </lineage>
</organism>
<dbReference type="Proteomes" id="UP000285697">
    <property type="component" value="Unassembled WGS sequence"/>
</dbReference>
<dbReference type="GO" id="GO:0005524">
    <property type="term" value="F:ATP binding"/>
    <property type="evidence" value="ECO:0007669"/>
    <property type="project" value="UniProtKB-KW"/>
</dbReference>
<accession>A0A414UV00</accession>
<keyword evidence="8" id="KW-0472">Membrane</keyword>
<evidence type="ECO:0000313" key="17">
    <source>
        <dbReference type="Proteomes" id="UP000285697"/>
    </source>
</evidence>
<dbReference type="SMART" id="SM00382">
    <property type="entry name" value="AAA"/>
    <property type="match status" value="1"/>
</dbReference>
<dbReference type="EMBL" id="JAAIRM010000010">
    <property type="protein sequence ID" value="NSI19207.1"/>
    <property type="molecule type" value="Genomic_DNA"/>
</dbReference>
<reference evidence="15 16" key="1">
    <citation type="submission" date="2018-08" db="EMBL/GenBank/DDBJ databases">
        <title>A genome reference for cultivated species of the human gut microbiota.</title>
        <authorList>
            <person name="Zou Y."/>
            <person name="Xue W."/>
            <person name="Luo G."/>
        </authorList>
    </citation>
    <scope>NUCLEOTIDE SEQUENCE [LARGE SCALE GENOMIC DNA]</scope>
    <source>
        <strain evidence="14 16">AM12-54</strain>
        <strain evidence="13 15">AM21-18</strain>
        <strain evidence="12 17">AM22-7AC</strain>
    </source>
</reference>
<dbReference type="InterPro" id="IPR027417">
    <property type="entry name" value="P-loop_NTPase"/>
</dbReference>
<evidence type="ECO:0000256" key="4">
    <source>
        <dbReference type="ARBA" id="ARBA00022475"/>
    </source>
</evidence>
<keyword evidence="6 13" id="KW-0067">ATP-binding</keyword>
<comment type="similarity">
    <text evidence="2">Belongs to the ABC transporter superfamily.</text>
</comment>
<dbReference type="Proteomes" id="UP001296643">
    <property type="component" value="Unassembled WGS sequence"/>
</dbReference>
<evidence type="ECO:0000313" key="16">
    <source>
        <dbReference type="Proteomes" id="UP000283992"/>
    </source>
</evidence>
<keyword evidence="7" id="KW-1278">Translocase</keyword>
<reference evidence="10" key="4">
    <citation type="submission" date="2023-01" db="EMBL/GenBank/DDBJ databases">
        <title>Human gut microbiome strain richness.</title>
        <authorList>
            <person name="Chen-Liaw A."/>
        </authorList>
    </citation>
    <scope>NUCLEOTIDE SEQUENCE</scope>
    <source>
        <strain evidence="10">1001217st1_A9_1001217B_191108</strain>
    </source>
</reference>
<protein>
    <submittedName>
        <fullName evidence="13">ABC transporter ATP-binding protein</fullName>
    </submittedName>
</protein>
<reference evidence="11" key="2">
    <citation type="journal article" date="2020" name="Cell Host Microbe">
        <title>Functional and Genomic Variation between Human-Derived Isolates of Lachnospiraceae Reveals Inter- and Intra-Species Diversity.</title>
        <authorList>
            <person name="Sorbara M.T."/>
            <person name="Littmann E.R."/>
            <person name="Fontana E."/>
            <person name="Moody T.U."/>
            <person name="Kohout C.E."/>
            <person name="Gjonbalaj M."/>
            <person name="Eaton V."/>
            <person name="Seok R."/>
            <person name="Leiner I.M."/>
            <person name="Pamer E.G."/>
        </authorList>
    </citation>
    <scope>NUCLEOTIDE SEQUENCE</scope>
    <source>
        <strain evidence="11">MSK.22.53</strain>
    </source>
</reference>
<evidence type="ECO:0000313" key="11">
    <source>
        <dbReference type="EMBL" id="NSI19207.1"/>
    </source>
</evidence>
<dbReference type="Gene3D" id="3.40.50.300">
    <property type="entry name" value="P-loop containing nucleotide triphosphate hydrolases"/>
    <property type="match status" value="1"/>
</dbReference>
<keyword evidence="4" id="KW-1003">Cell membrane</keyword>
<keyword evidence="5" id="KW-0547">Nucleotide-binding</keyword>
<dbReference type="CDD" id="cd03225">
    <property type="entry name" value="ABC_cobalt_CbiO_domain1"/>
    <property type="match status" value="1"/>
</dbReference>
<dbReference type="InterPro" id="IPR050095">
    <property type="entry name" value="ECF_ABC_transporter_ATP-bd"/>
</dbReference>
<evidence type="ECO:0000313" key="10">
    <source>
        <dbReference type="EMBL" id="MDB8739506.1"/>
    </source>
</evidence>
<comment type="subcellular location">
    <subcellularLocation>
        <location evidence="1">Cell membrane</location>
        <topology evidence="1">Peripheral membrane protein</topology>
    </subcellularLocation>
</comment>
<dbReference type="Proteomes" id="UP000283992">
    <property type="component" value="Unassembled WGS sequence"/>
</dbReference>
<proteinExistence type="inferred from homology"/>
<evidence type="ECO:0000256" key="8">
    <source>
        <dbReference type="ARBA" id="ARBA00023136"/>
    </source>
</evidence>
<evidence type="ECO:0000256" key="2">
    <source>
        <dbReference type="ARBA" id="ARBA00005417"/>
    </source>
</evidence>
<dbReference type="SUPFAM" id="SSF52540">
    <property type="entry name" value="P-loop containing nucleoside triphosphate hydrolases"/>
    <property type="match status" value="1"/>
</dbReference>
<dbReference type="RefSeq" id="WP_004843988.1">
    <property type="nucleotide sequence ID" value="NZ_AP031446.1"/>
</dbReference>
<evidence type="ECO:0000256" key="5">
    <source>
        <dbReference type="ARBA" id="ARBA00022741"/>
    </source>
</evidence>
<dbReference type="Proteomes" id="UP000283981">
    <property type="component" value="Unassembled WGS sequence"/>
</dbReference>